<feature type="domain" description="Cathepsin propeptide inhibitor" evidence="4">
    <location>
        <begin position="21"/>
        <end position="79"/>
    </location>
</feature>
<evidence type="ECO:0000259" key="4">
    <source>
        <dbReference type="SMART" id="SM00848"/>
    </source>
</evidence>
<dbReference type="SMART" id="SM00645">
    <property type="entry name" value="Pept_C1"/>
    <property type="match status" value="1"/>
</dbReference>
<dbReference type="PANTHER" id="PTHR12411">
    <property type="entry name" value="CYSTEINE PROTEASE FAMILY C1-RELATED"/>
    <property type="match status" value="1"/>
</dbReference>
<evidence type="ECO:0000256" key="2">
    <source>
        <dbReference type="SAM" id="SignalP"/>
    </source>
</evidence>
<dbReference type="GO" id="GO:0006508">
    <property type="term" value="P:proteolysis"/>
    <property type="evidence" value="ECO:0007669"/>
    <property type="project" value="InterPro"/>
</dbReference>
<dbReference type="CDD" id="cd02248">
    <property type="entry name" value="Peptidase_C1A"/>
    <property type="match status" value="1"/>
</dbReference>
<comment type="similarity">
    <text evidence="1">Belongs to the peptidase C1 family.</text>
</comment>
<feature type="chain" id="PRO_5036224777" evidence="2">
    <location>
        <begin position="16"/>
        <end position="314"/>
    </location>
</feature>
<organism evidence="6 7">
    <name type="scientific">Adineta steineri</name>
    <dbReference type="NCBI Taxonomy" id="433720"/>
    <lineage>
        <taxon>Eukaryota</taxon>
        <taxon>Metazoa</taxon>
        <taxon>Spiralia</taxon>
        <taxon>Gnathifera</taxon>
        <taxon>Rotifera</taxon>
        <taxon>Eurotatoria</taxon>
        <taxon>Bdelloidea</taxon>
        <taxon>Adinetida</taxon>
        <taxon>Adinetidae</taxon>
        <taxon>Adineta</taxon>
    </lineage>
</organism>
<dbReference type="Pfam" id="PF08246">
    <property type="entry name" value="Inhibitor_I29"/>
    <property type="match status" value="1"/>
</dbReference>
<name>A0A814IGV8_9BILA</name>
<keyword evidence="7" id="KW-1185">Reference proteome</keyword>
<reference evidence="6" key="1">
    <citation type="submission" date="2021-02" db="EMBL/GenBank/DDBJ databases">
        <authorList>
            <person name="Nowell W R."/>
        </authorList>
    </citation>
    <scope>NUCLEOTIDE SEQUENCE</scope>
</reference>
<protein>
    <submittedName>
        <fullName evidence="6">Uncharacterized protein</fullName>
    </submittedName>
</protein>
<dbReference type="EMBL" id="CAJNOM010000074">
    <property type="protein sequence ID" value="CAF0985690.1"/>
    <property type="molecule type" value="Genomic_DNA"/>
</dbReference>
<comment type="caution">
    <text evidence="6">The sequence shown here is derived from an EMBL/GenBank/DDBJ whole genome shotgun (WGS) entry which is preliminary data.</text>
</comment>
<dbReference type="EMBL" id="CAJNOM010000090">
    <property type="protein sequence ID" value="CAF1024257.1"/>
    <property type="molecule type" value="Genomic_DNA"/>
</dbReference>
<sequence length="314" mass="35838">MKLILFFVVYTIAAGDLSLEWDKFKRDYNKQYATATEETERKQIFIKNVNQMHSYQQTHSDATFRMAINHLADQNIEGLVSKRETHFQTRPALFKNFIELKNFPESLDWRTKGVISSVFPTSQIGEIDIAVVSTELVETLYAIETGQLIEGSIPQVFDCCPQPIDVFNCIKNLSGICRKNDYPDIRWRCESNKCTPFTTFDTINRLTDNDEYKMVAWLQVSTLWAELDASEVDFLMYAGGVYNTSSCSQTTVDHVVQIIGYGSEEGIPYWLCKNNWGPDWGEKGYFRIARGKNMCGISNVVIQVANSKKSGANQ</sequence>
<dbReference type="InterPro" id="IPR039417">
    <property type="entry name" value="Peptidase_C1A_papain-like"/>
</dbReference>
<evidence type="ECO:0000313" key="6">
    <source>
        <dbReference type="EMBL" id="CAF1024257.1"/>
    </source>
</evidence>
<dbReference type="InterPro" id="IPR038765">
    <property type="entry name" value="Papain-like_cys_pep_sf"/>
</dbReference>
<dbReference type="SMART" id="SM00848">
    <property type="entry name" value="Inhibitor_I29"/>
    <property type="match status" value="1"/>
</dbReference>
<gene>
    <name evidence="5" type="ORF">QVE165_LOCUS14108</name>
    <name evidence="6" type="ORF">QVE165_LOCUS16176</name>
</gene>
<feature type="domain" description="Peptidase C1A papain C-terminal" evidence="3">
    <location>
        <begin position="103"/>
        <end position="305"/>
    </location>
</feature>
<feature type="signal peptide" evidence="2">
    <location>
        <begin position="1"/>
        <end position="15"/>
    </location>
</feature>
<dbReference type="InterPro" id="IPR013201">
    <property type="entry name" value="Prot_inhib_I29"/>
</dbReference>
<dbReference type="InterPro" id="IPR013128">
    <property type="entry name" value="Peptidase_C1A"/>
</dbReference>
<evidence type="ECO:0000313" key="7">
    <source>
        <dbReference type="Proteomes" id="UP000663832"/>
    </source>
</evidence>
<dbReference type="AlphaFoldDB" id="A0A814IGV8"/>
<dbReference type="Gene3D" id="3.90.70.10">
    <property type="entry name" value="Cysteine proteinases"/>
    <property type="match status" value="1"/>
</dbReference>
<dbReference type="OrthoDB" id="190265at2759"/>
<dbReference type="GO" id="GO:0008234">
    <property type="term" value="F:cysteine-type peptidase activity"/>
    <property type="evidence" value="ECO:0007669"/>
    <property type="project" value="InterPro"/>
</dbReference>
<dbReference type="SUPFAM" id="SSF54001">
    <property type="entry name" value="Cysteine proteinases"/>
    <property type="match status" value="1"/>
</dbReference>
<keyword evidence="2" id="KW-0732">Signal</keyword>
<accession>A0A814IGV8</accession>
<evidence type="ECO:0000313" key="5">
    <source>
        <dbReference type="EMBL" id="CAF0985690.1"/>
    </source>
</evidence>
<dbReference type="Proteomes" id="UP000663832">
    <property type="component" value="Unassembled WGS sequence"/>
</dbReference>
<dbReference type="Pfam" id="PF00112">
    <property type="entry name" value="Peptidase_C1"/>
    <property type="match status" value="1"/>
</dbReference>
<evidence type="ECO:0000259" key="3">
    <source>
        <dbReference type="SMART" id="SM00645"/>
    </source>
</evidence>
<dbReference type="InterPro" id="IPR000668">
    <property type="entry name" value="Peptidase_C1A_C"/>
</dbReference>
<evidence type="ECO:0000256" key="1">
    <source>
        <dbReference type="ARBA" id="ARBA00008455"/>
    </source>
</evidence>
<proteinExistence type="inferred from homology"/>